<dbReference type="PaxDb" id="2903-EOD21277"/>
<dbReference type="PRINTS" id="PR00081">
    <property type="entry name" value="GDHRDH"/>
</dbReference>
<dbReference type="InterPro" id="IPR036291">
    <property type="entry name" value="NAD(P)-bd_dom_sf"/>
</dbReference>
<keyword evidence="3" id="KW-0732">Signal</keyword>
<evidence type="ECO:0000313" key="4">
    <source>
        <dbReference type="EnsemblProtists" id="EOD21277"/>
    </source>
</evidence>
<reference evidence="4" key="2">
    <citation type="submission" date="2024-10" db="UniProtKB">
        <authorList>
            <consortium name="EnsemblProtists"/>
        </authorList>
    </citation>
    <scope>IDENTIFICATION</scope>
</reference>
<evidence type="ECO:0000256" key="1">
    <source>
        <dbReference type="ARBA" id="ARBA00006484"/>
    </source>
</evidence>
<dbReference type="GO" id="GO:0050664">
    <property type="term" value="F:oxidoreductase activity, acting on NAD(P)H, oxygen as acceptor"/>
    <property type="evidence" value="ECO:0007669"/>
    <property type="project" value="TreeGrafter"/>
</dbReference>
<protein>
    <submittedName>
        <fullName evidence="4">Uncharacterized protein</fullName>
    </submittedName>
</protein>
<name>A0A0D3JCP2_EMIH1</name>
<dbReference type="STRING" id="2903.R1CFM0"/>
<dbReference type="EnsemblProtists" id="EOD21277">
    <property type="protein sequence ID" value="EOD21277"/>
    <property type="gene ID" value="EMIHUDRAFT_117272"/>
</dbReference>
<organism evidence="4 5">
    <name type="scientific">Emiliania huxleyi (strain CCMP1516)</name>
    <dbReference type="NCBI Taxonomy" id="280463"/>
    <lineage>
        <taxon>Eukaryota</taxon>
        <taxon>Haptista</taxon>
        <taxon>Haptophyta</taxon>
        <taxon>Prymnesiophyceae</taxon>
        <taxon>Isochrysidales</taxon>
        <taxon>Noelaerhabdaceae</taxon>
        <taxon>Emiliania</taxon>
    </lineage>
</organism>
<dbReference type="AlphaFoldDB" id="A0A0D3JCP2"/>
<comment type="similarity">
    <text evidence="1">Belongs to the short-chain dehydrogenases/reductases (SDR) family.</text>
</comment>
<feature type="chain" id="PRO_5044259813" evidence="3">
    <location>
        <begin position="19"/>
        <end position="282"/>
    </location>
</feature>
<feature type="signal peptide" evidence="3">
    <location>
        <begin position="1"/>
        <end position="18"/>
    </location>
</feature>
<dbReference type="Gene3D" id="3.40.50.720">
    <property type="entry name" value="NAD(P)-binding Rossmann-like Domain"/>
    <property type="match status" value="1"/>
</dbReference>
<dbReference type="KEGG" id="ehx:EMIHUDRAFT_117272"/>
<evidence type="ECO:0000313" key="5">
    <source>
        <dbReference type="Proteomes" id="UP000013827"/>
    </source>
</evidence>
<dbReference type="SUPFAM" id="SSF51735">
    <property type="entry name" value="NAD(P)-binding Rossmann-fold domains"/>
    <property type="match status" value="1"/>
</dbReference>
<dbReference type="PANTHER" id="PTHR43008">
    <property type="entry name" value="BENZIL REDUCTASE"/>
    <property type="match status" value="1"/>
</dbReference>
<dbReference type="GO" id="GO:0016616">
    <property type="term" value="F:oxidoreductase activity, acting on the CH-OH group of donors, NAD or NADP as acceptor"/>
    <property type="evidence" value="ECO:0007669"/>
    <property type="project" value="UniProtKB-ARBA"/>
</dbReference>
<dbReference type="eggNOG" id="ENOG502SA8H">
    <property type="taxonomic scope" value="Eukaryota"/>
</dbReference>
<dbReference type="HOGENOM" id="CLU_010194_1_3_1"/>
<reference evidence="5" key="1">
    <citation type="journal article" date="2013" name="Nature">
        <title>Pan genome of the phytoplankton Emiliania underpins its global distribution.</title>
        <authorList>
            <person name="Read B.A."/>
            <person name="Kegel J."/>
            <person name="Klute M.J."/>
            <person name="Kuo A."/>
            <person name="Lefebvre S.C."/>
            <person name="Maumus F."/>
            <person name="Mayer C."/>
            <person name="Miller J."/>
            <person name="Monier A."/>
            <person name="Salamov A."/>
            <person name="Young J."/>
            <person name="Aguilar M."/>
            <person name="Claverie J.M."/>
            <person name="Frickenhaus S."/>
            <person name="Gonzalez K."/>
            <person name="Herman E.K."/>
            <person name="Lin Y.C."/>
            <person name="Napier J."/>
            <person name="Ogata H."/>
            <person name="Sarno A.F."/>
            <person name="Shmutz J."/>
            <person name="Schroeder D."/>
            <person name="de Vargas C."/>
            <person name="Verret F."/>
            <person name="von Dassow P."/>
            <person name="Valentin K."/>
            <person name="Van de Peer Y."/>
            <person name="Wheeler G."/>
            <person name="Dacks J.B."/>
            <person name="Delwiche C.F."/>
            <person name="Dyhrman S.T."/>
            <person name="Glockner G."/>
            <person name="John U."/>
            <person name="Richards T."/>
            <person name="Worden A.Z."/>
            <person name="Zhang X."/>
            <person name="Grigoriev I.V."/>
            <person name="Allen A.E."/>
            <person name="Bidle K."/>
            <person name="Borodovsky M."/>
            <person name="Bowler C."/>
            <person name="Brownlee C."/>
            <person name="Cock J.M."/>
            <person name="Elias M."/>
            <person name="Gladyshev V.N."/>
            <person name="Groth M."/>
            <person name="Guda C."/>
            <person name="Hadaegh A."/>
            <person name="Iglesias-Rodriguez M.D."/>
            <person name="Jenkins J."/>
            <person name="Jones B.M."/>
            <person name="Lawson T."/>
            <person name="Leese F."/>
            <person name="Lindquist E."/>
            <person name="Lobanov A."/>
            <person name="Lomsadze A."/>
            <person name="Malik S.B."/>
            <person name="Marsh M.E."/>
            <person name="Mackinder L."/>
            <person name="Mock T."/>
            <person name="Mueller-Roeber B."/>
            <person name="Pagarete A."/>
            <person name="Parker M."/>
            <person name="Probert I."/>
            <person name="Quesneville H."/>
            <person name="Raines C."/>
            <person name="Rensing S.A."/>
            <person name="Riano-Pachon D.M."/>
            <person name="Richier S."/>
            <person name="Rokitta S."/>
            <person name="Shiraiwa Y."/>
            <person name="Soanes D.M."/>
            <person name="van der Giezen M."/>
            <person name="Wahlund T.M."/>
            <person name="Williams B."/>
            <person name="Wilson W."/>
            <person name="Wolfe G."/>
            <person name="Wurch L.L."/>
        </authorList>
    </citation>
    <scope>NUCLEOTIDE SEQUENCE</scope>
</reference>
<dbReference type="OMA" id="NWHESGW"/>
<dbReference type="Proteomes" id="UP000013827">
    <property type="component" value="Unassembled WGS sequence"/>
</dbReference>
<sequence length="282" mass="29226">MLGSTCLLLLLLTRDVSSRHVAIVTGGTRGIGRGISESLARDGFDLLCTYNTNAEAAAAAAEELRTTHGVRVECVGGDIAQGCELGAVVHNAGQYVGITSDNADGLTAGMLGFGDGSMLSADGGSTNLATMRYYQRLYGDAYIDLMERGLRRMGTSGGSLIGISSPGCSTQYNANLGYDMPGSGKCVMEYAMRLFALRCAGRSVNCNVVIPGVTVTDAWGRLAATRGASKDDLIEGIAGRLSPMGSMTPRQLGDAVAFLCSPRGRLITGVSLPVDGGVHLKS</sequence>
<evidence type="ECO:0000256" key="2">
    <source>
        <dbReference type="ARBA" id="ARBA00023002"/>
    </source>
</evidence>
<accession>A0A0D3JCP2</accession>
<proteinExistence type="inferred from homology"/>
<evidence type="ECO:0000256" key="3">
    <source>
        <dbReference type="SAM" id="SignalP"/>
    </source>
</evidence>
<dbReference type="InterPro" id="IPR002347">
    <property type="entry name" value="SDR_fam"/>
</dbReference>
<dbReference type="GeneID" id="17266820"/>
<keyword evidence="2" id="KW-0560">Oxidoreductase</keyword>
<dbReference type="PANTHER" id="PTHR43008:SF4">
    <property type="entry name" value="CHAIN DEHYDROGENASE, PUTATIVE (AFU_ORTHOLOGUE AFUA_4G08710)-RELATED"/>
    <property type="match status" value="1"/>
</dbReference>
<dbReference type="RefSeq" id="XP_005773706.1">
    <property type="nucleotide sequence ID" value="XM_005773649.1"/>
</dbReference>
<dbReference type="Pfam" id="PF13561">
    <property type="entry name" value="adh_short_C2"/>
    <property type="match status" value="1"/>
</dbReference>
<keyword evidence="5" id="KW-1185">Reference proteome</keyword>